<accession>A0A517YP20</accession>
<feature type="region of interest" description="Disordered" evidence="2">
    <location>
        <begin position="1132"/>
        <end position="1171"/>
    </location>
</feature>
<dbReference type="PANTHER" id="PTHR41259">
    <property type="entry name" value="DOUBLE-STRAND BREAK REPAIR RAD50 ATPASE, PUTATIVE-RELATED"/>
    <property type="match status" value="1"/>
</dbReference>
<dbReference type="OrthoDB" id="9764467at2"/>
<evidence type="ECO:0000256" key="1">
    <source>
        <dbReference type="SAM" id="Coils"/>
    </source>
</evidence>
<evidence type="ECO:0000313" key="6">
    <source>
        <dbReference type="Proteomes" id="UP000315017"/>
    </source>
</evidence>
<evidence type="ECO:0000313" key="5">
    <source>
        <dbReference type="EMBL" id="QDU31968.1"/>
    </source>
</evidence>
<proteinExistence type="predicted"/>
<feature type="coiled-coil region" evidence="1">
    <location>
        <begin position="543"/>
        <end position="602"/>
    </location>
</feature>
<dbReference type="RefSeq" id="WP_145100009.1">
    <property type="nucleotide sequence ID" value="NZ_CP036274.1"/>
</dbReference>
<feature type="coiled-coil region" evidence="1">
    <location>
        <begin position="386"/>
        <end position="465"/>
    </location>
</feature>
<keyword evidence="3" id="KW-0812">Transmembrane</keyword>
<organism evidence="5 6">
    <name type="scientific">Anatilimnocola aggregata</name>
    <dbReference type="NCBI Taxonomy" id="2528021"/>
    <lineage>
        <taxon>Bacteria</taxon>
        <taxon>Pseudomonadati</taxon>
        <taxon>Planctomycetota</taxon>
        <taxon>Planctomycetia</taxon>
        <taxon>Pirellulales</taxon>
        <taxon>Pirellulaceae</taxon>
        <taxon>Anatilimnocola</taxon>
    </lineage>
</organism>
<reference evidence="5 6" key="1">
    <citation type="submission" date="2019-02" db="EMBL/GenBank/DDBJ databases">
        <title>Deep-cultivation of Planctomycetes and their phenomic and genomic characterization uncovers novel biology.</title>
        <authorList>
            <person name="Wiegand S."/>
            <person name="Jogler M."/>
            <person name="Boedeker C."/>
            <person name="Pinto D."/>
            <person name="Vollmers J."/>
            <person name="Rivas-Marin E."/>
            <person name="Kohn T."/>
            <person name="Peeters S.H."/>
            <person name="Heuer A."/>
            <person name="Rast P."/>
            <person name="Oberbeckmann S."/>
            <person name="Bunk B."/>
            <person name="Jeske O."/>
            <person name="Meyerdierks A."/>
            <person name="Storesund J.E."/>
            <person name="Kallscheuer N."/>
            <person name="Luecker S."/>
            <person name="Lage O.M."/>
            <person name="Pohl T."/>
            <person name="Merkel B.J."/>
            <person name="Hornburger P."/>
            <person name="Mueller R.-W."/>
            <person name="Bruemmer F."/>
            <person name="Labrenz M."/>
            <person name="Spormann A.M."/>
            <person name="Op den Camp H."/>
            <person name="Overmann J."/>
            <person name="Amann R."/>
            <person name="Jetten M.S.M."/>
            <person name="Mascher T."/>
            <person name="Medema M.H."/>
            <person name="Devos D.P."/>
            <person name="Kaster A.-K."/>
            <person name="Ovreas L."/>
            <person name="Rohde M."/>
            <person name="Galperin M.Y."/>
            <person name="Jogler C."/>
        </authorList>
    </citation>
    <scope>NUCLEOTIDE SEQUENCE [LARGE SCALE GENOMIC DNA]</scope>
    <source>
        <strain evidence="5 6">ETA_A8</strain>
    </source>
</reference>
<feature type="compositionally biased region" description="Pro residues" evidence="2">
    <location>
        <begin position="1054"/>
        <end position="1065"/>
    </location>
</feature>
<name>A0A517YP20_9BACT</name>
<feature type="coiled-coil region" evidence="1">
    <location>
        <begin position="280"/>
        <end position="354"/>
    </location>
</feature>
<keyword evidence="1" id="KW-0175">Coiled coil</keyword>
<feature type="transmembrane region" description="Helical" evidence="3">
    <location>
        <begin position="514"/>
        <end position="535"/>
    </location>
</feature>
<dbReference type="PANTHER" id="PTHR41259:SF1">
    <property type="entry name" value="DOUBLE-STRAND BREAK REPAIR RAD50 ATPASE, PUTATIVE-RELATED"/>
    <property type="match status" value="1"/>
</dbReference>
<sequence length="1289" mass="145073">MKIKEIDIEGFGAWTGLRLQDLSDEATVIYGPNEAGKTTLMQFVRTVLYGFSVARRQRYLPPVFGGKIGGRLKLGSNVGQFCVQRSAKLDDLPDERGHLTLVDAQGLPRDLSHLDALLAGVDEATFNNVFAIGLREIQELAVLDDTSAADLLYKLSTGLDRVSIIDVMRELGASRDRLLSPDETPSQIPNLMQQRDTLRAEIADLSSSSRRWAELASEKALLAEEASELEHSIDGNDASSRLMEVALEIQQPWYVRVDLDRQIQSMAAVKALPEKAVERLELLKRKIRKGKLQLKKLARRNEQLNKDLDSIEVNRSLISAIPRIEALGEHSQWLVTLEGQINKLKEELKRIDQEIDGQLGGLAKQGGAQNLEDLPRDTVAMLKRPAQQLREETEALDKARVEAEATKRDFEQLSIQLEGVTRLRATDLNKAITAAGNKVALLRKRIQVEERIDSLSNRRSELEFDTDEASTHNETPLRQTILLGMGFSMGFMLLMLSVVSYFDMMPNLLPKDKIPPVFFVGLAASGISFFSKAWFERNGEDPALDARRHLDHARTQLADLKQERDDLDAELPGGGGALDARLRDAENELREMERLLPQKTEFDACNARNEAAQRRFIAAGESLKEARNRWKNALRNAGLPEDFQPHKVRTVAKSTDHLSETRRRREARKDELEQRERELLVFSSRVQQLLADCRVTPKSDRPQEQIRQLSQALATEKETLELRDSMARKIRSLKKHKQTISNGIRNAIRRRHSMYGVAGVVDAAGFKAAAADYAKLLDLRKQRDEISLKIKHQLHDEFAEETISGVFAREGRDLQTRWDERVANAQEVRLKLAKIHERRGTINAEMQSLASDRRLSEASLEVGMVEQQLRQATRRWQQLATVSRVLDSVRKAYETDRQPETLREASIYLAKITQGQYTRVWMPLDRRALLIEDHKHQSLPLEVLSRGTREAVYISLRLALAASFGRKGARLPLVLDDVLVNFDAGRVKATAEVMYEFAREGHQVILFTCHEHIKQICEEANFIARNLPARGTTIESVAVEAPKKKKKKVEPPKIELPPPPPPPPVEEPKPARFVVDPNELLEKASVEEQWYDVNNGWQWKKLPPPPPVVVPVVKLPDYWPVAIAPPASRPIEVKQPEPIPQPRPSGYQFGNSPLPDSWAIAAPPAPKPPPPPVPSYEVVSFRHIPEPVAAPAPIPTPAPPPPPKPEVISGVFEIVRPKPPKIELPPRPEPVLIKPAFVAPPVIVAPPPPPPVVVAQPEPPPPPVVKPQPQRRQRFTWESPEMYVEEDRE</sequence>
<protein>
    <recommendedName>
        <fullName evidence="4">YhaN AAA domain-containing protein</fullName>
    </recommendedName>
</protein>
<keyword evidence="6" id="KW-1185">Reference proteome</keyword>
<dbReference type="EMBL" id="CP036274">
    <property type="protein sequence ID" value="QDU31968.1"/>
    <property type="molecule type" value="Genomic_DNA"/>
</dbReference>
<feature type="domain" description="YhaN AAA" evidence="4">
    <location>
        <begin position="1"/>
        <end position="212"/>
    </location>
</feature>
<dbReference type="InterPro" id="IPR038734">
    <property type="entry name" value="YhaN_AAA"/>
</dbReference>
<dbReference type="InterPro" id="IPR027417">
    <property type="entry name" value="P-loop_NTPase"/>
</dbReference>
<evidence type="ECO:0000256" key="2">
    <source>
        <dbReference type="SAM" id="MobiDB-lite"/>
    </source>
</evidence>
<feature type="compositionally biased region" description="Pro residues" evidence="2">
    <location>
        <begin position="1254"/>
        <end position="1266"/>
    </location>
</feature>
<feature type="region of interest" description="Disordered" evidence="2">
    <location>
        <begin position="1038"/>
        <end position="1068"/>
    </location>
</feature>
<dbReference type="Pfam" id="PF13514">
    <property type="entry name" value="AAA_27"/>
    <property type="match status" value="1"/>
</dbReference>
<keyword evidence="3" id="KW-0472">Membrane</keyword>
<evidence type="ECO:0000256" key="3">
    <source>
        <dbReference type="SAM" id="Phobius"/>
    </source>
</evidence>
<dbReference type="Proteomes" id="UP000315017">
    <property type="component" value="Chromosome"/>
</dbReference>
<dbReference type="SUPFAM" id="SSF52540">
    <property type="entry name" value="P-loop containing nucleoside triphosphate hydrolases"/>
    <property type="match status" value="1"/>
</dbReference>
<gene>
    <name evidence="5" type="ORF">ETAA8_71300</name>
</gene>
<feature type="transmembrane region" description="Helical" evidence="3">
    <location>
        <begin position="481"/>
        <end position="502"/>
    </location>
</feature>
<dbReference type="Gene3D" id="3.40.50.300">
    <property type="entry name" value="P-loop containing nucleotide triphosphate hydrolases"/>
    <property type="match status" value="2"/>
</dbReference>
<evidence type="ECO:0000259" key="4">
    <source>
        <dbReference type="Pfam" id="PF13514"/>
    </source>
</evidence>
<feature type="region of interest" description="Disordered" evidence="2">
    <location>
        <begin position="1254"/>
        <end position="1289"/>
    </location>
</feature>
<dbReference type="KEGG" id="aagg:ETAA8_71300"/>
<keyword evidence="3" id="KW-1133">Transmembrane helix</keyword>